<keyword evidence="2 4" id="KW-0863">Zinc-finger</keyword>
<dbReference type="InterPro" id="IPR018957">
    <property type="entry name" value="Znf_C3HC4_RING-type"/>
</dbReference>
<dbReference type="GO" id="GO:0008270">
    <property type="term" value="F:zinc ion binding"/>
    <property type="evidence" value="ECO:0007669"/>
    <property type="project" value="UniProtKB-KW"/>
</dbReference>
<evidence type="ECO:0000259" key="6">
    <source>
        <dbReference type="PROSITE" id="PS50089"/>
    </source>
</evidence>
<reference evidence="7" key="1">
    <citation type="submission" date="2021-05" db="EMBL/GenBank/DDBJ databases">
        <title>A free-living protist that lacks canonical eukaryotic 1 DNA replication and segregation systems.</title>
        <authorList>
            <person name="Salas-Leiva D.E."/>
            <person name="Tromer E.C."/>
            <person name="Curtis B.A."/>
            <person name="Jerlstrom-Hultqvist J."/>
            <person name="Kolisko M."/>
            <person name="Yi Z."/>
            <person name="Salas-Leiva J.S."/>
            <person name="Gallot-Lavallee L."/>
            <person name="Kops G.J.P.L."/>
            <person name="Archibald J.M."/>
            <person name="Simpson A.G.B."/>
            <person name="Roger A.J."/>
        </authorList>
    </citation>
    <scope>NUCLEOTIDE SEQUENCE</scope>
    <source>
        <strain evidence="7">BICM</strain>
    </source>
</reference>
<proteinExistence type="predicted"/>
<gene>
    <name evidence="7" type="ORF">J8273_8345</name>
</gene>
<feature type="coiled-coil region" evidence="5">
    <location>
        <begin position="410"/>
        <end position="451"/>
    </location>
</feature>
<keyword evidence="5" id="KW-0175">Coiled coil</keyword>
<evidence type="ECO:0000256" key="3">
    <source>
        <dbReference type="ARBA" id="ARBA00022833"/>
    </source>
</evidence>
<name>A0A8J6ARF3_9EUKA</name>
<dbReference type="InterPro" id="IPR013083">
    <property type="entry name" value="Znf_RING/FYVE/PHD"/>
</dbReference>
<evidence type="ECO:0000256" key="1">
    <source>
        <dbReference type="ARBA" id="ARBA00022723"/>
    </source>
</evidence>
<dbReference type="Pfam" id="PF00097">
    <property type="entry name" value="zf-C3HC4"/>
    <property type="match status" value="1"/>
</dbReference>
<comment type="caution">
    <text evidence="7">The sequence shown here is derived from an EMBL/GenBank/DDBJ whole genome shotgun (WGS) entry which is preliminary data.</text>
</comment>
<dbReference type="Proteomes" id="UP000717585">
    <property type="component" value="Unassembled WGS sequence"/>
</dbReference>
<dbReference type="SMART" id="SM00184">
    <property type="entry name" value="RING"/>
    <property type="match status" value="1"/>
</dbReference>
<evidence type="ECO:0000256" key="5">
    <source>
        <dbReference type="SAM" id="Coils"/>
    </source>
</evidence>
<feature type="domain" description="RING-type" evidence="6">
    <location>
        <begin position="13"/>
        <end position="52"/>
    </location>
</feature>
<dbReference type="OrthoDB" id="9049620at2759"/>
<accession>A0A8J6ARF3</accession>
<dbReference type="AlphaFoldDB" id="A0A8J6ARF3"/>
<dbReference type="PROSITE" id="PS00518">
    <property type="entry name" value="ZF_RING_1"/>
    <property type="match status" value="1"/>
</dbReference>
<evidence type="ECO:0000256" key="2">
    <source>
        <dbReference type="ARBA" id="ARBA00022771"/>
    </source>
</evidence>
<protein>
    <recommendedName>
        <fullName evidence="6">RING-type domain-containing protein</fullName>
    </recommendedName>
</protein>
<sequence length="493" mass="53848">MTQMSNMFSQNLCPICRARPMDVSLDCGHSYCSVCVSERLARTGLMRCTTCSGCALSQRSIFPNFTLRALTSRLPTMEPWHAPVQTVSGTIILTELQSHDDYIKRVVQTFPEANLGLYLIVFPQHIADPTMASVSLQMTELRPSEPVCLDQYPTVALSVRVVNVANPDASVIIEEEYTFPAGHREGLFIPIGPRLHMFRRDAGFVDGDGVRFEYTVRCCDDPAAATPIFACQELVAHIDGCIKTGEPVSARWLDQAVQPLLEPNATPLLLDALAHLLSQCPGVLVQEHDGPLVSIGEHLLASPAAVTAALSQVEADESAELNVKRVFGPHLGVMRDRLVARTLSATIMVGAGSAIAHPTAPSDPLMQTRAASEVRVRAPSVLDVDSETISALSAQGEANQLMLETLLATLHDLQQTHSVMKKRANTLEARELELLEQLAMVRERLDDLESDESMGEGWVEDEDGDVFFDALSTLASVTEGSRSSGEMFWLRNE</sequence>
<organism evidence="7 8">
    <name type="scientific">Carpediemonas membranifera</name>
    <dbReference type="NCBI Taxonomy" id="201153"/>
    <lineage>
        <taxon>Eukaryota</taxon>
        <taxon>Metamonada</taxon>
        <taxon>Carpediemonas-like organisms</taxon>
        <taxon>Carpediemonas</taxon>
    </lineage>
</organism>
<evidence type="ECO:0000313" key="7">
    <source>
        <dbReference type="EMBL" id="KAG9390305.1"/>
    </source>
</evidence>
<keyword evidence="8" id="KW-1185">Reference proteome</keyword>
<evidence type="ECO:0000313" key="8">
    <source>
        <dbReference type="Proteomes" id="UP000717585"/>
    </source>
</evidence>
<keyword evidence="1" id="KW-0479">Metal-binding</keyword>
<keyword evidence="3" id="KW-0862">Zinc</keyword>
<dbReference type="SUPFAM" id="SSF57850">
    <property type="entry name" value="RING/U-box"/>
    <property type="match status" value="1"/>
</dbReference>
<dbReference type="InterPro" id="IPR001841">
    <property type="entry name" value="Znf_RING"/>
</dbReference>
<evidence type="ECO:0000256" key="4">
    <source>
        <dbReference type="PROSITE-ProRule" id="PRU00175"/>
    </source>
</evidence>
<dbReference type="Gene3D" id="3.30.40.10">
    <property type="entry name" value="Zinc/RING finger domain, C3HC4 (zinc finger)"/>
    <property type="match status" value="1"/>
</dbReference>
<dbReference type="InterPro" id="IPR017907">
    <property type="entry name" value="Znf_RING_CS"/>
</dbReference>
<dbReference type="PROSITE" id="PS50089">
    <property type="entry name" value="ZF_RING_2"/>
    <property type="match status" value="1"/>
</dbReference>
<dbReference type="EMBL" id="JAHDYR010000066">
    <property type="protein sequence ID" value="KAG9390305.1"/>
    <property type="molecule type" value="Genomic_DNA"/>
</dbReference>